<dbReference type="InterPro" id="IPR050775">
    <property type="entry name" value="FAD-binding_Monooxygenases"/>
</dbReference>
<name>A0AAI8YCN8_9PEZI</name>
<reference evidence="8" key="1">
    <citation type="submission" date="2023-10" db="EMBL/GenBank/DDBJ databases">
        <authorList>
            <person name="Hackl T."/>
        </authorList>
    </citation>
    <scope>NUCLEOTIDE SEQUENCE</scope>
</reference>
<dbReference type="Proteomes" id="UP001295740">
    <property type="component" value="Unassembled WGS sequence"/>
</dbReference>
<dbReference type="EMBL" id="CAUWAG010000003">
    <property type="protein sequence ID" value="CAJ2499862.1"/>
    <property type="molecule type" value="Genomic_DNA"/>
</dbReference>
<evidence type="ECO:0000256" key="1">
    <source>
        <dbReference type="ARBA" id="ARBA00001974"/>
    </source>
</evidence>
<evidence type="ECO:0000313" key="9">
    <source>
        <dbReference type="Proteomes" id="UP001295740"/>
    </source>
</evidence>
<sequence>MGLINPVKVEDLDALIIGAGFSGVYQLKRLREEGYKAKLVDSGSSYGGIWHWNRYPGARVDSHAPHYQFSDAELWNNWHWKQRFPAHTELRAYFDFVADKWDLTKDTYFETYISSAFWDESQARWFIQASDGRVFRAQFFLPNTGIAAKRSFPSWKGLSSFKGTVIHSSYWPHEEPDLVGKKVAMVGTGSTGVQIAQSLSTVAAELVVFQRTPAMAIPMKQVDYQDGESAMPKDAYPEFFKSVVDRFFGLNFQFVPRSTFDDDDAKRRATYESLWQQGDFAFWLGCYSDMPFNRAANHEAYKFWREKIRARIHDPRVRDMLAPEVPPHPFGCKRVPLENGYYEIFNKPNVQLVDINHTPVVEVTAQGLKTTEQTWDVDVIVLATGFDAVTGGLTNIDIRGVSGRSLREKWQQHQGPTTNLGISVAGFPNMFFSYGPQAPTAFCNGPTCAEFQGDWIVGAIKHVRDRGLRSIVASEENERAWGKETNNIANATLLPQAKSWYMGDNIPDKPRSSLMYFGGVPSYYRKLEECASNGYAGFHTQGVRCEEPVALRTRVRREVVYLASTFAVALAAWEIRFNWYTGLGSLPL</sequence>
<dbReference type="Gene3D" id="3.50.50.60">
    <property type="entry name" value="FAD/NAD(P)-binding domain"/>
    <property type="match status" value="2"/>
</dbReference>
<keyword evidence="3" id="KW-0285">Flavoprotein</keyword>
<evidence type="ECO:0000256" key="7">
    <source>
        <dbReference type="ARBA" id="ARBA00023033"/>
    </source>
</evidence>
<gene>
    <name evidence="8" type="ORF">KHLLAP_LOCUS330</name>
</gene>
<accession>A0AAI8YCN8</accession>
<comment type="cofactor">
    <cofactor evidence="1">
        <name>FAD</name>
        <dbReference type="ChEBI" id="CHEBI:57692"/>
    </cofactor>
</comment>
<dbReference type="PANTHER" id="PTHR43098">
    <property type="entry name" value="L-ORNITHINE N(5)-MONOOXYGENASE-RELATED"/>
    <property type="match status" value="1"/>
</dbReference>
<evidence type="ECO:0000256" key="2">
    <source>
        <dbReference type="ARBA" id="ARBA00010139"/>
    </source>
</evidence>
<keyword evidence="4" id="KW-0274">FAD</keyword>
<keyword evidence="9" id="KW-1185">Reference proteome</keyword>
<dbReference type="InterPro" id="IPR020946">
    <property type="entry name" value="Flavin_mOase-like"/>
</dbReference>
<dbReference type="PRINTS" id="PR00411">
    <property type="entry name" value="PNDRDTASEI"/>
</dbReference>
<evidence type="ECO:0000256" key="4">
    <source>
        <dbReference type="ARBA" id="ARBA00022827"/>
    </source>
</evidence>
<keyword evidence="5" id="KW-0521">NADP</keyword>
<organism evidence="8 9">
    <name type="scientific">Anthostomella pinea</name>
    <dbReference type="NCBI Taxonomy" id="933095"/>
    <lineage>
        <taxon>Eukaryota</taxon>
        <taxon>Fungi</taxon>
        <taxon>Dikarya</taxon>
        <taxon>Ascomycota</taxon>
        <taxon>Pezizomycotina</taxon>
        <taxon>Sordariomycetes</taxon>
        <taxon>Xylariomycetidae</taxon>
        <taxon>Xylariales</taxon>
        <taxon>Xylariaceae</taxon>
        <taxon>Anthostomella</taxon>
    </lineage>
</organism>
<comment type="caution">
    <text evidence="8">The sequence shown here is derived from an EMBL/GenBank/DDBJ whole genome shotgun (WGS) entry which is preliminary data.</text>
</comment>
<proteinExistence type="inferred from homology"/>
<evidence type="ECO:0000256" key="5">
    <source>
        <dbReference type="ARBA" id="ARBA00022857"/>
    </source>
</evidence>
<dbReference type="Pfam" id="PF00743">
    <property type="entry name" value="FMO-like"/>
    <property type="match status" value="1"/>
</dbReference>
<keyword evidence="7" id="KW-0503">Monooxygenase</keyword>
<evidence type="ECO:0000256" key="6">
    <source>
        <dbReference type="ARBA" id="ARBA00023002"/>
    </source>
</evidence>
<protein>
    <submittedName>
        <fullName evidence="8">Uu.00g027150.m01.CDS01</fullName>
    </submittedName>
</protein>
<dbReference type="AlphaFoldDB" id="A0AAI8YCN8"/>
<dbReference type="GO" id="GO:0050660">
    <property type="term" value="F:flavin adenine dinucleotide binding"/>
    <property type="evidence" value="ECO:0007669"/>
    <property type="project" value="InterPro"/>
</dbReference>
<comment type="similarity">
    <text evidence="2">Belongs to the FAD-binding monooxygenase family.</text>
</comment>
<dbReference type="GO" id="GO:0004499">
    <property type="term" value="F:N,N-dimethylaniline monooxygenase activity"/>
    <property type="evidence" value="ECO:0007669"/>
    <property type="project" value="InterPro"/>
</dbReference>
<dbReference type="PANTHER" id="PTHR43098:SF3">
    <property type="entry name" value="L-ORNITHINE N(5)-MONOOXYGENASE-RELATED"/>
    <property type="match status" value="1"/>
</dbReference>
<dbReference type="GO" id="GO:0050661">
    <property type="term" value="F:NADP binding"/>
    <property type="evidence" value="ECO:0007669"/>
    <property type="project" value="InterPro"/>
</dbReference>
<dbReference type="SUPFAM" id="SSF51905">
    <property type="entry name" value="FAD/NAD(P)-binding domain"/>
    <property type="match status" value="2"/>
</dbReference>
<evidence type="ECO:0000256" key="3">
    <source>
        <dbReference type="ARBA" id="ARBA00022630"/>
    </source>
</evidence>
<keyword evidence="6" id="KW-0560">Oxidoreductase</keyword>
<dbReference type="InterPro" id="IPR036188">
    <property type="entry name" value="FAD/NAD-bd_sf"/>
</dbReference>
<evidence type="ECO:0000313" key="8">
    <source>
        <dbReference type="EMBL" id="CAJ2499862.1"/>
    </source>
</evidence>